<accession>S8DIT3</accession>
<reference evidence="2 3" key="1">
    <citation type="journal article" date="2012" name="Science">
        <title>The Paleozoic origin of enzymatic lignin decomposition reconstructed from 31 fungal genomes.</title>
        <authorList>
            <person name="Floudas D."/>
            <person name="Binder M."/>
            <person name="Riley R."/>
            <person name="Barry K."/>
            <person name="Blanchette R.A."/>
            <person name="Henrissat B."/>
            <person name="Martinez A.T."/>
            <person name="Otillar R."/>
            <person name="Spatafora J.W."/>
            <person name="Yadav J.S."/>
            <person name="Aerts A."/>
            <person name="Benoit I."/>
            <person name="Boyd A."/>
            <person name="Carlson A."/>
            <person name="Copeland A."/>
            <person name="Coutinho P.M."/>
            <person name="de Vries R.P."/>
            <person name="Ferreira P."/>
            <person name="Findley K."/>
            <person name="Foster B."/>
            <person name="Gaskell J."/>
            <person name="Glotzer D."/>
            <person name="Gorecki P."/>
            <person name="Heitman J."/>
            <person name="Hesse C."/>
            <person name="Hori C."/>
            <person name="Igarashi K."/>
            <person name="Jurgens J.A."/>
            <person name="Kallen N."/>
            <person name="Kersten P."/>
            <person name="Kohler A."/>
            <person name="Kuees U."/>
            <person name="Kumar T.K.A."/>
            <person name="Kuo A."/>
            <person name="LaButti K."/>
            <person name="Larrondo L.F."/>
            <person name="Lindquist E."/>
            <person name="Ling A."/>
            <person name="Lombard V."/>
            <person name="Lucas S."/>
            <person name="Lundell T."/>
            <person name="Martin R."/>
            <person name="McLaughlin D.J."/>
            <person name="Morgenstern I."/>
            <person name="Morin E."/>
            <person name="Murat C."/>
            <person name="Nagy L.G."/>
            <person name="Nolan M."/>
            <person name="Ohm R.A."/>
            <person name="Patyshakuliyeva A."/>
            <person name="Rokas A."/>
            <person name="Ruiz-Duenas F.J."/>
            <person name="Sabat G."/>
            <person name="Salamov A."/>
            <person name="Samejima M."/>
            <person name="Schmutz J."/>
            <person name="Slot J.C."/>
            <person name="St John F."/>
            <person name="Stenlid J."/>
            <person name="Sun H."/>
            <person name="Sun S."/>
            <person name="Syed K."/>
            <person name="Tsang A."/>
            <person name="Wiebenga A."/>
            <person name="Young D."/>
            <person name="Pisabarro A."/>
            <person name="Eastwood D.C."/>
            <person name="Martin F."/>
            <person name="Cullen D."/>
            <person name="Grigoriev I.V."/>
            <person name="Hibbett D.S."/>
        </authorList>
    </citation>
    <scope>NUCLEOTIDE SEQUENCE</scope>
    <source>
        <strain evidence="3">FP-58527</strain>
    </source>
</reference>
<evidence type="ECO:0000313" key="2">
    <source>
        <dbReference type="EMBL" id="EPS92737.1"/>
    </source>
</evidence>
<dbReference type="Proteomes" id="UP000015241">
    <property type="component" value="Unassembled WGS sequence"/>
</dbReference>
<dbReference type="AlphaFoldDB" id="S8DIT3"/>
<gene>
    <name evidence="2" type="ORF">FOMPIDRAFT_88724</name>
</gene>
<sequence>MALRIRSFRRSSSLWRTRKWNMTDSMVARPIAITVNVLKVAAPHIIQHHALMAGPRQFVAYDLINQTLLKSLRDFQQHTGSSSQVVGLFDTVPPFIKSVVFSAIGSAIHTSDKKCLPYFLNLMDHVKHFLLIAARVVSKQHFQVYFEDMTDVVLDGIQIGGSAKASAAAAKKQKQAKEKQRQQDIQQQNAVMLQEEEHEEASHDESSQPDAGPTKKTALKGQPLS</sequence>
<protein>
    <submittedName>
        <fullName evidence="2">Uncharacterized protein</fullName>
    </submittedName>
</protein>
<evidence type="ECO:0000313" key="3">
    <source>
        <dbReference type="Proteomes" id="UP000015241"/>
    </source>
</evidence>
<proteinExistence type="predicted"/>
<keyword evidence="3" id="KW-1185">Reference proteome</keyword>
<feature type="region of interest" description="Disordered" evidence="1">
    <location>
        <begin position="170"/>
        <end position="225"/>
    </location>
</feature>
<evidence type="ECO:0000256" key="1">
    <source>
        <dbReference type="SAM" id="MobiDB-lite"/>
    </source>
</evidence>
<organism evidence="2 3">
    <name type="scientific">Fomitopsis schrenkii</name>
    <name type="common">Brown rot fungus</name>
    <dbReference type="NCBI Taxonomy" id="2126942"/>
    <lineage>
        <taxon>Eukaryota</taxon>
        <taxon>Fungi</taxon>
        <taxon>Dikarya</taxon>
        <taxon>Basidiomycota</taxon>
        <taxon>Agaricomycotina</taxon>
        <taxon>Agaricomycetes</taxon>
        <taxon>Polyporales</taxon>
        <taxon>Fomitopsis</taxon>
    </lineage>
</organism>
<name>S8DIT3_FOMSC</name>
<dbReference type="HOGENOM" id="CLU_1229965_0_0_1"/>
<dbReference type="InParanoid" id="S8DIT3"/>
<dbReference type="OrthoDB" id="7862313at2759"/>
<dbReference type="EMBL" id="KE504370">
    <property type="protein sequence ID" value="EPS92737.1"/>
    <property type="molecule type" value="Genomic_DNA"/>
</dbReference>